<proteinExistence type="predicted"/>
<gene>
    <name evidence="1" type="ORF">IPN02_12930</name>
</gene>
<sequence length="86" mass="9527">MSEVIQVAFQVPIDDLRRLDATVPDEFPSRAAALRSILDAWLTDRRSLEIDRQLERGYAEVPEATATTAALSDAAIEGLRAADLDW</sequence>
<reference evidence="1 2" key="1">
    <citation type="submission" date="2020-10" db="EMBL/GenBank/DDBJ databases">
        <title>Connecting structure to function with the recovery of over 1000 high-quality activated sludge metagenome-assembled genomes encoding full-length rRNA genes using long-read sequencing.</title>
        <authorList>
            <person name="Singleton C.M."/>
            <person name="Petriglieri F."/>
            <person name="Kristensen J.M."/>
            <person name="Kirkegaard R.H."/>
            <person name="Michaelsen T.Y."/>
            <person name="Andersen M.H."/>
            <person name="Karst S.M."/>
            <person name="Dueholm M.S."/>
            <person name="Nielsen P.H."/>
            <person name="Albertsen M."/>
        </authorList>
    </citation>
    <scope>NUCLEOTIDE SEQUENCE [LARGE SCALE GENOMIC DNA]</scope>
    <source>
        <strain evidence="1">Lyne_18-Q3-R50-59_MAXAC.006</strain>
    </source>
</reference>
<organism evidence="1 2">
    <name type="scientific">Candidatus Neomicrothrix subdominans</name>
    <dbReference type="NCBI Taxonomy" id="2954438"/>
    <lineage>
        <taxon>Bacteria</taxon>
        <taxon>Bacillati</taxon>
        <taxon>Actinomycetota</taxon>
        <taxon>Acidimicrobiia</taxon>
        <taxon>Acidimicrobiales</taxon>
        <taxon>Microthrixaceae</taxon>
        <taxon>Candidatus Neomicrothrix</taxon>
    </lineage>
</organism>
<accession>A0A936NDI6</accession>
<evidence type="ECO:0000313" key="2">
    <source>
        <dbReference type="Proteomes" id="UP000727993"/>
    </source>
</evidence>
<dbReference type="AlphaFoldDB" id="A0A936NDI6"/>
<evidence type="ECO:0000313" key="1">
    <source>
        <dbReference type="EMBL" id="MBK9297706.1"/>
    </source>
</evidence>
<name>A0A936NDI6_9ACTN</name>
<comment type="caution">
    <text evidence="1">The sequence shown here is derived from an EMBL/GenBank/DDBJ whole genome shotgun (WGS) entry which is preliminary data.</text>
</comment>
<protein>
    <submittedName>
        <fullName evidence="1">Uncharacterized protein</fullName>
    </submittedName>
</protein>
<dbReference type="Proteomes" id="UP000727993">
    <property type="component" value="Unassembled WGS sequence"/>
</dbReference>
<dbReference type="EMBL" id="JADJZA010000007">
    <property type="protein sequence ID" value="MBK9297706.1"/>
    <property type="molecule type" value="Genomic_DNA"/>
</dbReference>